<dbReference type="Proteomes" id="UP000607653">
    <property type="component" value="Unassembled WGS sequence"/>
</dbReference>
<organism evidence="1 2">
    <name type="scientific">Nelumbo nucifera</name>
    <name type="common">Sacred lotus</name>
    <dbReference type="NCBI Taxonomy" id="4432"/>
    <lineage>
        <taxon>Eukaryota</taxon>
        <taxon>Viridiplantae</taxon>
        <taxon>Streptophyta</taxon>
        <taxon>Embryophyta</taxon>
        <taxon>Tracheophyta</taxon>
        <taxon>Spermatophyta</taxon>
        <taxon>Magnoliopsida</taxon>
        <taxon>Proteales</taxon>
        <taxon>Nelumbonaceae</taxon>
        <taxon>Nelumbo</taxon>
    </lineage>
</organism>
<sequence length="36" mass="4333">MIVHLTEEVKRKLWEINALERSTSKRRTAKRRIAVL</sequence>
<evidence type="ECO:0000313" key="2">
    <source>
        <dbReference type="Proteomes" id="UP000607653"/>
    </source>
</evidence>
<comment type="caution">
    <text evidence="1">The sequence shown here is derived from an EMBL/GenBank/DDBJ whole genome shotgun (WGS) entry which is preliminary data.</text>
</comment>
<accession>A0A822Z1U6</accession>
<dbReference type="AlphaFoldDB" id="A0A822Z1U6"/>
<reference evidence="1 2" key="1">
    <citation type="journal article" date="2020" name="Mol. Biol. Evol.">
        <title>Distinct Expression and Methylation Patterns for Genes with Different Fates following a Single Whole-Genome Duplication in Flowering Plants.</title>
        <authorList>
            <person name="Shi T."/>
            <person name="Rahmani R.S."/>
            <person name="Gugger P.F."/>
            <person name="Wang M."/>
            <person name="Li H."/>
            <person name="Zhang Y."/>
            <person name="Li Z."/>
            <person name="Wang Q."/>
            <person name="Van de Peer Y."/>
            <person name="Marchal K."/>
            <person name="Chen J."/>
        </authorList>
    </citation>
    <scope>NUCLEOTIDE SEQUENCE [LARGE SCALE GENOMIC DNA]</scope>
    <source>
        <tissue evidence="1">Leaf</tissue>
    </source>
</reference>
<protein>
    <submittedName>
        <fullName evidence="1">Uncharacterized protein</fullName>
    </submittedName>
</protein>
<gene>
    <name evidence="1" type="ORF">HUJ06_007617</name>
</gene>
<dbReference type="EMBL" id="DUZY01000004">
    <property type="protein sequence ID" value="DAD36976.1"/>
    <property type="molecule type" value="Genomic_DNA"/>
</dbReference>
<evidence type="ECO:0000313" key="1">
    <source>
        <dbReference type="EMBL" id="DAD36976.1"/>
    </source>
</evidence>
<name>A0A822Z1U6_NELNU</name>
<keyword evidence="2" id="KW-1185">Reference proteome</keyword>
<proteinExistence type="predicted"/>